<dbReference type="EMBL" id="GIFC01000638">
    <property type="protein sequence ID" value="MXU82721.1"/>
    <property type="molecule type" value="Transcribed_RNA"/>
</dbReference>
<name>A0A6B0TXR9_IXORI</name>
<protein>
    <submittedName>
        <fullName evidence="1">Uncharacterized protein</fullName>
    </submittedName>
</protein>
<proteinExistence type="predicted"/>
<dbReference type="AlphaFoldDB" id="A0A6B0TXR9"/>
<organism evidence="1">
    <name type="scientific">Ixodes ricinus</name>
    <name type="common">Common tick</name>
    <name type="synonym">Acarus ricinus</name>
    <dbReference type="NCBI Taxonomy" id="34613"/>
    <lineage>
        <taxon>Eukaryota</taxon>
        <taxon>Metazoa</taxon>
        <taxon>Ecdysozoa</taxon>
        <taxon>Arthropoda</taxon>
        <taxon>Chelicerata</taxon>
        <taxon>Arachnida</taxon>
        <taxon>Acari</taxon>
        <taxon>Parasitiformes</taxon>
        <taxon>Ixodida</taxon>
        <taxon>Ixodoidea</taxon>
        <taxon>Ixodidae</taxon>
        <taxon>Ixodinae</taxon>
        <taxon>Ixodes</taxon>
    </lineage>
</organism>
<reference evidence="1" key="1">
    <citation type="submission" date="2019-12" db="EMBL/GenBank/DDBJ databases">
        <title>An insight into the sialome of adult female Ixodes ricinus ticks feeding for 6 days.</title>
        <authorList>
            <person name="Perner J."/>
            <person name="Ribeiro J.M.C."/>
        </authorList>
    </citation>
    <scope>NUCLEOTIDE SEQUENCE</scope>
    <source>
        <strain evidence="1">Semi-engorged</strain>
        <tissue evidence="1">Salivary glands</tissue>
    </source>
</reference>
<sequence length="70" mass="7989">MFLFPSSPLLFFPCSICSRPPVKGTDRRKVRLCLLRQPPTRPVHFRRQLVSLPPPGKRTVLNACNNLGIF</sequence>
<evidence type="ECO:0000313" key="1">
    <source>
        <dbReference type="EMBL" id="MXU82721.1"/>
    </source>
</evidence>
<accession>A0A6B0TXR9</accession>